<name>A0A383C1L9_9ZZZZ</name>
<dbReference type="GO" id="GO:0006412">
    <property type="term" value="P:translation"/>
    <property type="evidence" value="ECO:0007669"/>
    <property type="project" value="InterPro"/>
</dbReference>
<dbReference type="InterPro" id="IPR057264">
    <property type="entry name" value="Ribosomal_uL24_C"/>
</dbReference>
<dbReference type="Pfam" id="PF00467">
    <property type="entry name" value="KOW"/>
    <property type="match status" value="1"/>
</dbReference>
<organism evidence="5">
    <name type="scientific">marine metagenome</name>
    <dbReference type="NCBI Taxonomy" id="408172"/>
    <lineage>
        <taxon>unclassified sequences</taxon>
        <taxon>metagenomes</taxon>
        <taxon>ecological metagenomes</taxon>
    </lineage>
</organism>
<dbReference type="Pfam" id="PF17136">
    <property type="entry name" value="ribosomal_L24"/>
    <property type="match status" value="1"/>
</dbReference>
<dbReference type="GO" id="GO:1990904">
    <property type="term" value="C:ribonucleoprotein complex"/>
    <property type="evidence" value="ECO:0007669"/>
    <property type="project" value="UniProtKB-KW"/>
</dbReference>
<dbReference type="GO" id="GO:0005840">
    <property type="term" value="C:ribosome"/>
    <property type="evidence" value="ECO:0007669"/>
    <property type="project" value="UniProtKB-KW"/>
</dbReference>
<keyword evidence="3" id="KW-0687">Ribonucleoprotein</keyword>
<feature type="domain" description="KOW" evidence="4">
    <location>
        <begin position="2"/>
        <end position="29"/>
    </location>
</feature>
<evidence type="ECO:0000259" key="4">
    <source>
        <dbReference type="SMART" id="SM00739"/>
    </source>
</evidence>
<dbReference type="NCBIfam" id="TIGR01079">
    <property type="entry name" value="rplX_bact"/>
    <property type="match status" value="1"/>
</dbReference>
<dbReference type="HAMAP" id="MF_01326_B">
    <property type="entry name" value="Ribosomal_uL24_B"/>
    <property type="match status" value="1"/>
</dbReference>
<dbReference type="AlphaFoldDB" id="A0A383C1L9"/>
<comment type="similarity">
    <text evidence="1">Belongs to the universal ribosomal protein uL24 family.</text>
</comment>
<evidence type="ECO:0000256" key="3">
    <source>
        <dbReference type="ARBA" id="ARBA00023274"/>
    </source>
</evidence>
<dbReference type="SUPFAM" id="SSF50104">
    <property type="entry name" value="Translation proteins SH3-like domain"/>
    <property type="match status" value="1"/>
</dbReference>
<dbReference type="EMBL" id="UINC01205237">
    <property type="protein sequence ID" value="SVE26317.1"/>
    <property type="molecule type" value="Genomic_DNA"/>
</dbReference>
<feature type="non-terminal residue" evidence="5">
    <location>
        <position position="71"/>
    </location>
</feature>
<keyword evidence="2" id="KW-0689">Ribosomal protein</keyword>
<reference evidence="5" key="1">
    <citation type="submission" date="2018-05" db="EMBL/GenBank/DDBJ databases">
        <authorList>
            <person name="Lanie J.A."/>
            <person name="Ng W.-L."/>
            <person name="Kazmierczak K.M."/>
            <person name="Andrzejewski T.M."/>
            <person name="Davidsen T.M."/>
            <person name="Wayne K.J."/>
            <person name="Tettelin H."/>
            <person name="Glass J.I."/>
            <person name="Rusch D."/>
            <person name="Podicherti R."/>
            <person name="Tsui H.-C.T."/>
            <person name="Winkler M.E."/>
        </authorList>
    </citation>
    <scope>NUCLEOTIDE SEQUENCE</scope>
</reference>
<dbReference type="CDD" id="cd06089">
    <property type="entry name" value="KOW_RPL26"/>
    <property type="match status" value="1"/>
</dbReference>
<dbReference type="Gene3D" id="2.30.30.30">
    <property type="match status" value="1"/>
</dbReference>
<dbReference type="InterPro" id="IPR041988">
    <property type="entry name" value="Ribosomal_uL24_KOW"/>
</dbReference>
<accession>A0A383C1L9</accession>
<evidence type="ECO:0000256" key="1">
    <source>
        <dbReference type="ARBA" id="ARBA00010618"/>
    </source>
</evidence>
<dbReference type="GO" id="GO:0003723">
    <property type="term" value="F:RNA binding"/>
    <property type="evidence" value="ECO:0007669"/>
    <property type="project" value="InterPro"/>
</dbReference>
<dbReference type="InterPro" id="IPR014722">
    <property type="entry name" value="Rib_uL2_dom2"/>
</dbReference>
<evidence type="ECO:0000256" key="2">
    <source>
        <dbReference type="ARBA" id="ARBA00022980"/>
    </source>
</evidence>
<gene>
    <name evidence="5" type="ORF">METZ01_LOCUS479171</name>
</gene>
<dbReference type="GO" id="GO:0003735">
    <property type="term" value="F:structural constituent of ribosome"/>
    <property type="evidence" value="ECO:0007669"/>
    <property type="project" value="InterPro"/>
</dbReference>
<proteinExistence type="inferred from homology"/>
<dbReference type="PANTHER" id="PTHR12903">
    <property type="entry name" value="MITOCHONDRIAL RIBOSOMAL PROTEIN L24"/>
    <property type="match status" value="1"/>
</dbReference>
<dbReference type="SMART" id="SM00739">
    <property type="entry name" value="KOW"/>
    <property type="match status" value="1"/>
</dbReference>
<evidence type="ECO:0000313" key="5">
    <source>
        <dbReference type="EMBL" id="SVE26317.1"/>
    </source>
</evidence>
<protein>
    <recommendedName>
        <fullName evidence="4">KOW domain-containing protein</fullName>
    </recommendedName>
</protein>
<sequence length="71" mass="7959">MHVRKNDIVKIKTGDDSGKTGKILDVNEETGRVLVEGVHFVWKHLRRSQQHPHGARIQKEAPIAASNVVIL</sequence>
<dbReference type="InterPro" id="IPR003256">
    <property type="entry name" value="Ribosomal_uL24"/>
</dbReference>
<dbReference type="InterPro" id="IPR005824">
    <property type="entry name" value="KOW"/>
</dbReference>
<dbReference type="InterPro" id="IPR008991">
    <property type="entry name" value="Translation_prot_SH3-like_sf"/>
</dbReference>